<keyword evidence="1" id="KW-0812">Transmembrane</keyword>
<feature type="transmembrane region" description="Helical" evidence="1">
    <location>
        <begin position="590"/>
        <end position="613"/>
    </location>
</feature>
<evidence type="ECO:0000256" key="1">
    <source>
        <dbReference type="SAM" id="Phobius"/>
    </source>
</evidence>
<dbReference type="Proteomes" id="UP000241769">
    <property type="component" value="Unassembled WGS sequence"/>
</dbReference>
<proteinExistence type="predicted"/>
<sequence length="655" mass="74576">MTQWWNCTSAPFASLGLPNRTQEVSIQCKIVNAVHHEGSTEVERVTYLDGQRDPIARTMIQCKGSSRVDQQLELFCSSVSREAIKRHADDEVDQALKSHEMRWLIFVLFLTWSSAHGDTISREDFTEQLRLKPLPDSKLLATFDFTFTSPWPKNQSGTIIECYRRNCGIEEHYRLVPKSMIRIIKDYTVNELHLSFTQGRWSTSRWGRPLSSAPPGSELWVYFFPSSNSSFNERVDDLWSGVSTTLSGLYCASLGQLKKGSTCSPRETFSPEGHLLSQRRELLRYGVLPREGVCTENLTPWLKQLPCSSSAGMGALLKPTRLYDTHWHSMSVNIRRIYHPEEKTFTLELRQSLSVVMDRKSSDWTLNSLFGVNEVKGCPLARESRLIAHTYPESLKIRPLPTYNISDNIHVWVLKSNVSTTLRGKSSRVNDEGEGDRDVDVRRYLTGHGLEYGGIASEMTNVRDEPVEITYLDMLPWSVVILGSFPHLFRFLRLYFHTLRLTINGIPVEDPTKEVGTTNMIEFKMILPPRSTTLVTVQYEKAFLHWTEHPPDANRGFDLGSAVITVHSASPYRFYSDCLLLSLPTPDFSMPYNVVTLTGTVFALFFGATYNLLIRRGGKGKEDNEYVSNRPIARIIRMVLSFIDTTPQQGDTSKE</sequence>
<dbReference type="GO" id="GO:0016255">
    <property type="term" value="P:attachment of GPI anchor to protein"/>
    <property type="evidence" value="ECO:0007669"/>
    <property type="project" value="InterPro"/>
</dbReference>
<evidence type="ECO:0000313" key="3">
    <source>
        <dbReference type="Proteomes" id="UP000241769"/>
    </source>
</evidence>
<dbReference type="AlphaFoldDB" id="A0A2P6MT07"/>
<gene>
    <name evidence="2" type="ORF">PROFUN_09530</name>
</gene>
<dbReference type="PANTHER" id="PTHR12959">
    <property type="entry name" value="GPI TRANSAMIDASE COMPONENT PIG-T-RELATED"/>
    <property type="match status" value="1"/>
</dbReference>
<dbReference type="FunCoup" id="A0A2P6MT07">
    <property type="interactions" value="343"/>
</dbReference>
<keyword evidence="1" id="KW-0472">Membrane</keyword>
<comment type="caution">
    <text evidence="2">The sequence shown here is derived from an EMBL/GenBank/DDBJ whole genome shotgun (WGS) entry which is preliminary data.</text>
</comment>
<dbReference type="InParanoid" id="A0A2P6MT07"/>
<dbReference type="OrthoDB" id="331263at2759"/>
<accession>A0A2P6MT07</accession>
<dbReference type="PANTHER" id="PTHR12959:SF11">
    <property type="entry name" value="GPI TRANSAMIDASE COMPONENT PIG-T"/>
    <property type="match status" value="1"/>
</dbReference>
<keyword evidence="1" id="KW-1133">Transmembrane helix</keyword>
<name>A0A2P6MT07_9EUKA</name>
<dbReference type="GO" id="GO:0042765">
    <property type="term" value="C:GPI-anchor transamidase complex"/>
    <property type="evidence" value="ECO:0007669"/>
    <property type="project" value="InterPro"/>
</dbReference>
<reference evidence="2 3" key="1">
    <citation type="journal article" date="2018" name="Genome Biol. Evol.">
        <title>Multiple Roots of Fruiting Body Formation in Amoebozoa.</title>
        <authorList>
            <person name="Hillmann F."/>
            <person name="Forbes G."/>
            <person name="Novohradska S."/>
            <person name="Ferling I."/>
            <person name="Riege K."/>
            <person name="Groth M."/>
            <person name="Westermann M."/>
            <person name="Marz M."/>
            <person name="Spaller T."/>
            <person name="Winckler T."/>
            <person name="Schaap P."/>
            <person name="Glockner G."/>
        </authorList>
    </citation>
    <scope>NUCLEOTIDE SEQUENCE [LARGE SCALE GENOMIC DNA]</scope>
    <source>
        <strain evidence="2 3">Jena</strain>
    </source>
</reference>
<evidence type="ECO:0008006" key="4">
    <source>
        <dbReference type="Google" id="ProtNLM"/>
    </source>
</evidence>
<dbReference type="STRING" id="1890364.A0A2P6MT07"/>
<organism evidence="2 3">
    <name type="scientific">Planoprotostelium fungivorum</name>
    <dbReference type="NCBI Taxonomy" id="1890364"/>
    <lineage>
        <taxon>Eukaryota</taxon>
        <taxon>Amoebozoa</taxon>
        <taxon>Evosea</taxon>
        <taxon>Variosea</taxon>
        <taxon>Cavosteliida</taxon>
        <taxon>Cavosteliaceae</taxon>
        <taxon>Planoprotostelium</taxon>
    </lineage>
</organism>
<dbReference type="Pfam" id="PF04113">
    <property type="entry name" value="Gpi16"/>
    <property type="match status" value="1"/>
</dbReference>
<dbReference type="InterPro" id="IPR007245">
    <property type="entry name" value="PIG-T"/>
</dbReference>
<protein>
    <recommendedName>
        <fullName evidence="4">GPI transamidase component PIG-T</fullName>
    </recommendedName>
</protein>
<evidence type="ECO:0000313" key="2">
    <source>
        <dbReference type="EMBL" id="PRP74830.1"/>
    </source>
</evidence>
<keyword evidence="3" id="KW-1185">Reference proteome</keyword>
<dbReference type="EMBL" id="MDYQ01000439">
    <property type="protein sequence ID" value="PRP74830.1"/>
    <property type="molecule type" value="Genomic_DNA"/>
</dbReference>